<accession>A0ABQ1MWQ5</accession>
<dbReference type="SUPFAM" id="SSF49464">
    <property type="entry name" value="Carboxypeptidase regulatory domain-like"/>
    <property type="match status" value="1"/>
</dbReference>
<comment type="caution">
    <text evidence="1">The sequence shown here is derived from an EMBL/GenBank/DDBJ whole genome shotgun (WGS) entry which is preliminary data.</text>
</comment>
<keyword evidence="2" id="KW-1185">Reference proteome</keyword>
<sequence length="258" mass="29860">MKDNSLYLRTVRIIVLLFTICFTLQFSIQAQTITGNVIDGFDKGYLEDVWVVNLTNMDSSLTNSRGYFRLQGSRGDSIHFSKQYYIPNKVIVGEDRHFVAEIYLNARTLPQFSVYGNEYKVPYLVGGTASPTGMRGFSDRKAGPGKMYMGMSDNPGLVPAMTIDGPISYFMKSERNKREYARKLAIIARKKDYLELIQSDSVMTALKSEYNLSNQDLDDLIIEFNLHNKDHQFLDMSWKMVEQRLIEFFDWRTGRRRE</sequence>
<reference evidence="2" key="1">
    <citation type="journal article" date="2019" name="Int. J. Syst. Evol. Microbiol.">
        <title>The Global Catalogue of Microorganisms (GCM) 10K type strain sequencing project: providing services to taxonomists for standard genome sequencing and annotation.</title>
        <authorList>
            <consortium name="The Broad Institute Genomics Platform"/>
            <consortium name="The Broad Institute Genome Sequencing Center for Infectious Disease"/>
            <person name="Wu L."/>
            <person name="Ma J."/>
        </authorList>
    </citation>
    <scope>NUCLEOTIDE SEQUENCE [LARGE SCALE GENOMIC DNA]</scope>
    <source>
        <strain evidence="2">CGMCC 1.12479</strain>
    </source>
</reference>
<evidence type="ECO:0008006" key="3">
    <source>
        <dbReference type="Google" id="ProtNLM"/>
    </source>
</evidence>
<organism evidence="1 2">
    <name type="scientific">Belliella aquatica</name>
    <dbReference type="NCBI Taxonomy" id="1323734"/>
    <lineage>
        <taxon>Bacteria</taxon>
        <taxon>Pseudomonadati</taxon>
        <taxon>Bacteroidota</taxon>
        <taxon>Cytophagia</taxon>
        <taxon>Cytophagales</taxon>
        <taxon>Cyclobacteriaceae</taxon>
        <taxon>Belliella</taxon>
    </lineage>
</organism>
<dbReference type="Proteomes" id="UP000635885">
    <property type="component" value="Unassembled WGS sequence"/>
</dbReference>
<name>A0ABQ1MWQ5_9BACT</name>
<gene>
    <name evidence="1" type="ORF">GCM10010993_28710</name>
</gene>
<evidence type="ECO:0000313" key="2">
    <source>
        <dbReference type="Proteomes" id="UP000635885"/>
    </source>
</evidence>
<dbReference type="RefSeq" id="WP_229744520.1">
    <property type="nucleotide sequence ID" value="NZ_BMFD01000012.1"/>
</dbReference>
<proteinExistence type="predicted"/>
<protein>
    <recommendedName>
        <fullName evidence="3">CarboxypepD_reg-like domain-containing protein</fullName>
    </recommendedName>
</protein>
<dbReference type="EMBL" id="BMFD01000012">
    <property type="protein sequence ID" value="GGC48483.1"/>
    <property type="molecule type" value="Genomic_DNA"/>
</dbReference>
<evidence type="ECO:0000313" key="1">
    <source>
        <dbReference type="EMBL" id="GGC48483.1"/>
    </source>
</evidence>
<dbReference type="InterPro" id="IPR008969">
    <property type="entry name" value="CarboxyPept-like_regulatory"/>
</dbReference>